<sequence>MRRSLTMAAGLGWGLQFAFLSPALALVLVSVFGASDAQVGLVLAIANAAGLAASIVLPLLADRARDYVRPMILCAVLTLVLAGALSLAPSLVWATVALVVLGAPAGVGNALLFAHVRHSGATTAETMNVRAAVSFAWVAGPPIASFVMAAAGPRSVFALLAGVALYNLVLAVLLARGGRVPVGERPEVSPDAPPARVHWAIVVTVMAVFAVLQATNTAGVAVMNLLVTTMGESIAWAGVALGLAAGLEVPALILIGRLGHRFSALSLLMAGCVVGATYYGLVAFGHGLVPLLAGQLLNAAFYAVVAGIGLTYFQGIVDRPGLATGLYMNASRLGSIFSGAIIAGGTATGLGYAGVYALNGVLTVVALAVVTVLRLRAKS</sequence>
<keyword evidence="7" id="KW-1185">Reference proteome</keyword>
<gene>
    <name evidence="6" type="ORF">ET996_02995</name>
</gene>
<evidence type="ECO:0000313" key="7">
    <source>
        <dbReference type="Proteomes" id="UP000291933"/>
    </source>
</evidence>
<feature type="transmembrane region" description="Helical" evidence="5">
    <location>
        <begin position="91"/>
        <end position="116"/>
    </location>
</feature>
<feature type="transmembrane region" description="Helical" evidence="5">
    <location>
        <begin position="41"/>
        <end position="60"/>
    </location>
</feature>
<keyword evidence="5" id="KW-0472">Membrane</keyword>
<feature type="transmembrane region" description="Helical" evidence="5">
    <location>
        <begin position="234"/>
        <end position="255"/>
    </location>
</feature>
<keyword evidence="3" id="KW-1003">Cell membrane</keyword>
<evidence type="ECO:0000256" key="4">
    <source>
        <dbReference type="ARBA" id="ARBA00022597"/>
    </source>
</evidence>
<feature type="transmembrane region" description="Helical" evidence="5">
    <location>
        <begin position="356"/>
        <end position="375"/>
    </location>
</feature>
<dbReference type="RefSeq" id="WP_131171069.1">
    <property type="nucleotide sequence ID" value="NZ_FXTL01000002.1"/>
</dbReference>
<organism evidence="6 7">
    <name type="scientific">Propioniciclava tarda</name>
    <dbReference type="NCBI Taxonomy" id="433330"/>
    <lineage>
        <taxon>Bacteria</taxon>
        <taxon>Bacillati</taxon>
        <taxon>Actinomycetota</taxon>
        <taxon>Actinomycetes</taxon>
        <taxon>Propionibacteriales</taxon>
        <taxon>Propionibacteriaceae</taxon>
        <taxon>Propioniciclava</taxon>
    </lineage>
</organism>
<comment type="caution">
    <text evidence="6">The sequence shown here is derived from an EMBL/GenBank/DDBJ whole genome shotgun (WGS) entry which is preliminary data.</text>
</comment>
<dbReference type="InterPro" id="IPR011701">
    <property type="entry name" value="MFS"/>
</dbReference>
<evidence type="ECO:0000256" key="1">
    <source>
        <dbReference type="ARBA" id="ARBA00004651"/>
    </source>
</evidence>
<dbReference type="PANTHER" id="PTHR23535">
    <property type="entry name" value="SUGAR EFFLUX TRANSPORTER A-RELATED"/>
    <property type="match status" value="1"/>
</dbReference>
<evidence type="ECO:0000256" key="3">
    <source>
        <dbReference type="ARBA" id="ARBA00022475"/>
    </source>
</evidence>
<keyword evidence="5" id="KW-0812">Transmembrane</keyword>
<feature type="transmembrane region" description="Helical" evidence="5">
    <location>
        <begin position="156"/>
        <end position="175"/>
    </location>
</feature>
<accession>A0A4Q9KNB9</accession>
<proteinExistence type="predicted"/>
<dbReference type="AlphaFoldDB" id="A0A4Q9KNB9"/>
<dbReference type="OrthoDB" id="4859314at2"/>
<reference evidence="6 7" key="1">
    <citation type="submission" date="2019-01" db="EMBL/GenBank/DDBJ databases">
        <title>Lactibacter flavus gen. nov., sp. nov., a novel bacterium of the family Propionibacteriaceae isolated from raw milk and dairy products.</title>
        <authorList>
            <person name="Huptas C."/>
            <person name="Wenning M."/>
            <person name="Breitenwieser F."/>
            <person name="Doll E."/>
            <person name="Von Neubeck M."/>
            <person name="Busse H.-J."/>
            <person name="Scherer S."/>
        </authorList>
    </citation>
    <scope>NUCLEOTIDE SEQUENCE [LARGE SCALE GENOMIC DNA]</scope>
    <source>
        <strain evidence="6 7">DSM 22130</strain>
    </source>
</reference>
<dbReference type="Pfam" id="PF07690">
    <property type="entry name" value="MFS_1"/>
    <property type="match status" value="1"/>
</dbReference>
<feature type="transmembrane region" description="Helical" evidence="5">
    <location>
        <begin position="299"/>
        <end position="317"/>
    </location>
</feature>
<protein>
    <submittedName>
        <fullName evidence="6">MFS transporter</fullName>
    </submittedName>
</protein>
<feature type="transmembrane region" description="Helical" evidence="5">
    <location>
        <begin position="128"/>
        <end position="150"/>
    </location>
</feature>
<feature type="transmembrane region" description="Helical" evidence="5">
    <location>
        <begin position="267"/>
        <end position="293"/>
    </location>
</feature>
<evidence type="ECO:0000313" key="6">
    <source>
        <dbReference type="EMBL" id="TBT95954.1"/>
    </source>
</evidence>
<keyword evidence="2" id="KW-0813">Transport</keyword>
<dbReference type="PANTHER" id="PTHR23535:SF2">
    <property type="entry name" value="SUGAR EFFLUX TRANSPORTER A-RELATED"/>
    <property type="match status" value="1"/>
</dbReference>
<dbReference type="SUPFAM" id="SSF103473">
    <property type="entry name" value="MFS general substrate transporter"/>
    <property type="match status" value="1"/>
</dbReference>
<dbReference type="GO" id="GO:0022857">
    <property type="term" value="F:transmembrane transporter activity"/>
    <property type="evidence" value="ECO:0007669"/>
    <property type="project" value="InterPro"/>
</dbReference>
<evidence type="ECO:0000256" key="5">
    <source>
        <dbReference type="SAM" id="Phobius"/>
    </source>
</evidence>
<dbReference type="GO" id="GO:0005886">
    <property type="term" value="C:plasma membrane"/>
    <property type="evidence" value="ECO:0007669"/>
    <property type="project" value="UniProtKB-SubCell"/>
</dbReference>
<feature type="transmembrane region" description="Helical" evidence="5">
    <location>
        <begin position="329"/>
        <end position="350"/>
    </location>
</feature>
<dbReference type="Gene3D" id="1.20.1250.20">
    <property type="entry name" value="MFS general substrate transporter like domains"/>
    <property type="match status" value="2"/>
</dbReference>
<keyword evidence="4" id="KW-0762">Sugar transport</keyword>
<dbReference type="EMBL" id="SDMR01000002">
    <property type="protein sequence ID" value="TBT95954.1"/>
    <property type="molecule type" value="Genomic_DNA"/>
</dbReference>
<name>A0A4Q9KNB9_PROTD</name>
<comment type="subcellular location">
    <subcellularLocation>
        <location evidence="1">Cell membrane</location>
        <topology evidence="1">Multi-pass membrane protein</topology>
    </subcellularLocation>
</comment>
<dbReference type="Proteomes" id="UP000291933">
    <property type="component" value="Unassembled WGS sequence"/>
</dbReference>
<feature type="transmembrane region" description="Helical" evidence="5">
    <location>
        <begin position="67"/>
        <end position="85"/>
    </location>
</feature>
<dbReference type="InterPro" id="IPR036259">
    <property type="entry name" value="MFS_trans_sf"/>
</dbReference>
<evidence type="ECO:0000256" key="2">
    <source>
        <dbReference type="ARBA" id="ARBA00022448"/>
    </source>
</evidence>
<keyword evidence="5" id="KW-1133">Transmembrane helix</keyword>
<feature type="transmembrane region" description="Helical" evidence="5">
    <location>
        <begin position="196"/>
        <end position="214"/>
    </location>
</feature>